<feature type="domain" description="SGNH hydrolase-type esterase" evidence="4">
    <location>
        <begin position="57"/>
        <end position="344"/>
    </location>
</feature>
<evidence type="ECO:0000313" key="6">
    <source>
        <dbReference type="Proteomes" id="UP001500929"/>
    </source>
</evidence>
<evidence type="ECO:0000259" key="4">
    <source>
        <dbReference type="Pfam" id="PF13472"/>
    </source>
</evidence>
<dbReference type="PANTHER" id="PTHR37981">
    <property type="entry name" value="LIPASE 2"/>
    <property type="match status" value="1"/>
</dbReference>
<feature type="signal peptide" evidence="3">
    <location>
        <begin position="1"/>
        <end position="35"/>
    </location>
</feature>
<dbReference type="PANTHER" id="PTHR37981:SF1">
    <property type="entry name" value="SGNH HYDROLASE-TYPE ESTERASE DOMAIN-CONTAINING PROTEIN"/>
    <property type="match status" value="1"/>
</dbReference>
<feature type="transmembrane region" description="Helical" evidence="2">
    <location>
        <begin position="407"/>
        <end position="428"/>
    </location>
</feature>
<keyword evidence="2" id="KW-0472">Membrane</keyword>
<dbReference type="InterPro" id="IPR037460">
    <property type="entry name" value="SEST-like"/>
</dbReference>
<dbReference type="InterPro" id="IPR036514">
    <property type="entry name" value="SGNH_hydro_sf"/>
</dbReference>
<gene>
    <name evidence="5" type="ORF">GCM10009851_03900</name>
</gene>
<sequence length="433" mass="43439">MSRRRRPATAFPVSVPAVAAALLAASVLCIGPAAAASAAVVPAATAPGDLAGVDYVALGDSYSAGYGLVPYSFTTPADGCFQAEANYPHQVAATLGLDLTDVTCSGAVTANIIDTPQVTITGAGTAAPQSTALSADTDLVTVSIGGNDLGFADVAAYCVALSADGPVIGNPAFKNCREYFNPSEGVDQLVYKLQNTVEPALAAAFADIRSKAPNAEVVVVGYPTIAPDVENVPEGGCFTPAVTDEPPYPENAFPFTDVDTEYLHGVEAKLDHAIGSAASTAGFHYVSTLPLTESNSACQTDGSAYVNGVTLLLATPEHPHPGGTPTPDPFLFVKYGALHPNAAGVASLAEQVTATVEDVLAADPTDPDPTPTPTATPAPTATATPEPTATSTPAPALAATGATPAPLLAGLAALLAAVAGASALALTLRRRPH</sequence>
<dbReference type="Gene3D" id="3.40.50.1110">
    <property type="entry name" value="SGNH hydrolase"/>
    <property type="match status" value="1"/>
</dbReference>
<dbReference type="Proteomes" id="UP001500929">
    <property type="component" value="Unassembled WGS sequence"/>
</dbReference>
<evidence type="ECO:0000256" key="1">
    <source>
        <dbReference type="SAM" id="MobiDB-lite"/>
    </source>
</evidence>
<accession>A0ABN3D8P5</accession>
<feature type="region of interest" description="Disordered" evidence="1">
    <location>
        <begin position="361"/>
        <end position="397"/>
    </location>
</feature>
<evidence type="ECO:0000256" key="2">
    <source>
        <dbReference type="SAM" id="Phobius"/>
    </source>
</evidence>
<feature type="chain" id="PRO_5045155098" description="SGNH hydrolase-type esterase domain-containing protein" evidence="3">
    <location>
        <begin position="36"/>
        <end position="433"/>
    </location>
</feature>
<keyword evidence="2" id="KW-1133">Transmembrane helix</keyword>
<feature type="compositionally biased region" description="Low complexity" evidence="1">
    <location>
        <begin position="377"/>
        <end position="397"/>
    </location>
</feature>
<dbReference type="SUPFAM" id="SSF52266">
    <property type="entry name" value="SGNH hydrolase"/>
    <property type="match status" value="1"/>
</dbReference>
<keyword evidence="6" id="KW-1185">Reference proteome</keyword>
<evidence type="ECO:0000256" key="3">
    <source>
        <dbReference type="SAM" id="SignalP"/>
    </source>
</evidence>
<dbReference type="EMBL" id="BAAAQY010000001">
    <property type="protein sequence ID" value="GAA2223869.1"/>
    <property type="molecule type" value="Genomic_DNA"/>
</dbReference>
<keyword evidence="2" id="KW-0812">Transmembrane</keyword>
<organism evidence="5 6">
    <name type="scientific">Herbiconiux moechotypicola</name>
    <dbReference type="NCBI Taxonomy" id="637393"/>
    <lineage>
        <taxon>Bacteria</taxon>
        <taxon>Bacillati</taxon>
        <taxon>Actinomycetota</taxon>
        <taxon>Actinomycetes</taxon>
        <taxon>Micrococcales</taxon>
        <taxon>Microbacteriaceae</taxon>
        <taxon>Herbiconiux</taxon>
    </lineage>
</organism>
<evidence type="ECO:0000313" key="5">
    <source>
        <dbReference type="EMBL" id="GAA2223869.1"/>
    </source>
</evidence>
<comment type="caution">
    <text evidence="5">The sequence shown here is derived from an EMBL/GenBank/DDBJ whole genome shotgun (WGS) entry which is preliminary data.</text>
</comment>
<reference evidence="5 6" key="1">
    <citation type="journal article" date="2019" name="Int. J. Syst. Evol. Microbiol.">
        <title>The Global Catalogue of Microorganisms (GCM) 10K type strain sequencing project: providing services to taxonomists for standard genome sequencing and annotation.</title>
        <authorList>
            <consortium name="The Broad Institute Genomics Platform"/>
            <consortium name="The Broad Institute Genome Sequencing Center for Infectious Disease"/>
            <person name="Wu L."/>
            <person name="Ma J."/>
        </authorList>
    </citation>
    <scope>NUCLEOTIDE SEQUENCE [LARGE SCALE GENOMIC DNA]</scope>
    <source>
        <strain evidence="5 6">JCM 16117</strain>
    </source>
</reference>
<dbReference type="RefSeq" id="WP_259477674.1">
    <property type="nucleotide sequence ID" value="NZ_BAAAQY010000001.1"/>
</dbReference>
<name>A0ABN3D8P5_9MICO</name>
<dbReference type="CDD" id="cd01823">
    <property type="entry name" value="SEST_like"/>
    <property type="match status" value="1"/>
</dbReference>
<dbReference type="InterPro" id="IPR013830">
    <property type="entry name" value="SGNH_hydro"/>
</dbReference>
<proteinExistence type="predicted"/>
<dbReference type="Pfam" id="PF13472">
    <property type="entry name" value="Lipase_GDSL_2"/>
    <property type="match status" value="1"/>
</dbReference>
<keyword evidence="3" id="KW-0732">Signal</keyword>
<feature type="compositionally biased region" description="Pro residues" evidence="1">
    <location>
        <begin position="367"/>
        <end position="376"/>
    </location>
</feature>
<protein>
    <recommendedName>
        <fullName evidence="4">SGNH hydrolase-type esterase domain-containing protein</fullName>
    </recommendedName>
</protein>